<dbReference type="AlphaFoldDB" id="A0AAW1VFM5"/>
<dbReference type="EMBL" id="JARQZJ010000126">
    <property type="protein sequence ID" value="KAK9890852.1"/>
    <property type="molecule type" value="Genomic_DNA"/>
</dbReference>
<proteinExistence type="predicted"/>
<dbReference type="PANTHER" id="PTHR45740:SF2">
    <property type="entry name" value="POLY [ADP-RIBOSE] POLYMERASE"/>
    <property type="match status" value="1"/>
</dbReference>
<accession>A0AAW1VFM5</accession>
<evidence type="ECO:0000313" key="1">
    <source>
        <dbReference type="EMBL" id="KAK9890852.1"/>
    </source>
</evidence>
<dbReference type="GO" id="GO:0003950">
    <property type="term" value="F:NAD+ poly-ADP-ribosyltransferase activity"/>
    <property type="evidence" value="ECO:0007669"/>
    <property type="project" value="TreeGrafter"/>
</dbReference>
<evidence type="ECO:0008006" key="3">
    <source>
        <dbReference type="Google" id="ProtNLM"/>
    </source>
</evidence>
<gene>
    <name evidence="1" type="ORF">WA026_012198</name>
</gene>
<evidence type="ECO:0000313" key="2">
    <source>
        <dbReference type="Proteomes" id="UP001431783"/>
    </source>
</evidence>
<name>A0AAW1VFM5_9CUCU</name>
<sequence>MASNLTKLSLKFQEITLSDYDPSYFPAPTEINKLTESMWNISDGPIPSWLGFSGKEYGSYELRNDGSIRTYDLIGVTQDLQIFCPYLERAFNLKKQHKKSLGFDCSERIVYHASIPENINSICVHNFNWRLFGRSRGHKHGRGVSFSPHTGFANLFCKSLNDKRMIEAKVLFYKSHVGYPCHKLPLSGYDTTESPNGNVLVKFEDSEFLPTRLIYYGKDIVGELISIYNKMRNFS</sequence>
<keyword evidence="2" id="KW-1185">Reference proteome</keyword>
<dbReference type="Gene3D" id="3.90.228.10">
    <property type="match status" value="1"/>
</dbReference>
<dbReference type="Proteomes" id="UP001431783">
    <property type="component" value="Unassembled WGS sequence"/>
</dbReference>
<dbReference type="PANTHER" id="PTHR45740">
    <property type="entry name" value="POLY [ADP-RIBOSE] POLYMERASE"/>
    <property type="match status" value="1"/>
</dbReference>
<comment type="caution">
    <text evidence="1">The sequence shown here is derived from an EMBL/GenBank/DDBJ whole genome shotgun (WGS) entry which is preliminary data.</text>
</comment>
<protein>
    <recommendedName>
        <fullName evidence="3">PARP catalytic domain-containing protein</fullName>
    </recommendedName>
</protein>
<organism evidence="1 2">
    <name type="scientific">Henosepilachna vigintioctopunctata</name>
    <dbReference type="NCBI Taxonomy" id="420089"/>
    <lineage>
        <taxon>Eukaryota</taxon>
        <taxon>Metazoa</taxon>
        <taxon>Ecdysozoa</taxon>
        <taxon>Arthropoda</taxon>
        <taxon>Hexapoda</taxon>
        <taxon>Insecta</taxon>
        <taxon>Pterygota</taxon>
        <taxon>Neoptera</taxon>
        <taxon>Endopterygota</taxon>
        <taxon>Coleoptera</taxon>
        <taxon>Polyphaga</taxon>
        <taxon>Cucujiformia</taxon>
        <taxon>Coccinelloidea</taxon>
        <taxon>Coccinellidae</taxon>
        <taxon>Epilachninae</taxon>
        <taxon>Epilachnini</taxon>
        <taxon>Henosepilachna</taxon>
    </lineage>
</organism>
<dbReference type="SUPFAM" id="SSF56399">
    <property type="entry name" value="ADP-ribosylation"/>
    <property type="match status" value="1"/>
</dbReference>
<dbReference type="InterPro" id="IPR051712">
    <property type="entry name" value="ARTD-AVP"/>
</dbReference>
<dbReference type="GO" id="GO:0005634">
    <property type="term" value="C:nucleus"/>
    <property type="evidence" value="ECO:0007669"/>
    <property type="project" value="TreeGrafter"/>
</dbReference>
<reference evidence="1 2" key="1">
    <citation type="submission" date="2023-03" db="EMBL/GenBank/DDBJ databases">
        <title>Genome insight into feeding habits of ladybird beetles.</title>
        <authorList>
            <person name="Li H.-S."/>
            <person name="Huang Y.-H."/>
            <person name="Pang H."/>
        </authorList>
    </citation>
    <scope>NUCLEOTIDE SEQUENCE [LARGE SCALE GENOMIC DNA]</scope>
    <source>
        <strain evidence="1">SYSU_2023b</strain>
        <tissue evidence="1">Whole body</tissue>
    </source>
</reference>
<dbReference type="GO" id="GO:1990404">
    <property type="term" value="F:NAD+-protein mono-ADP-ribosyltransferase activity"/>
    <property type="evidence" value="ECO:0007669"/>
    <property type="project" value="TreeGrafter"/>
</dbReference>